<evidence type="ECO:0000256" key="1">
    <source>
        <dbReference type="ARBA" id="ARBA00001946"/>
    </source>
</evidence>
<name>A0ABW9DVJ6_9BURK</name>
<dbReference type="PANTHER" id="PTHR32308:SF0">
    <property type="entry name" value="HPCH_HPAI ALDOLASE_CITRATE LYASE DOMAIN-CONTAINING PROTEIN"/>
    <property type="match status" value="1"/>
</dbReference>
<evidence type="ECO:0000313" key="6">
    <source>
        <dbReference type="Proteomes" id="UP001629432"/>
    </source>
</evidence>
<keyword evidence="6" id="KW-1185">Reference proteome</keyword>
<dbReference type="SUPFAM" id="SSF51621">
    <property type="entry name" value="Phosphoenolpyruvate/pyruvate domain"/>
    <property type="match status" value="1"/>
</dbReference>
<evidence type="ECO:0000256" key="2">
    <source>
        <dbReference type="ARBA" id="ARBA00022723"/>
    </source>
</evidence>
<keyword evidence="3" id="KW-0460">Magnesium</keyword>
<dbReference type="RefSeq" id="WP_408338080.1">
    <property type="nucleotide sequence ID" value="NZ_JAQQCF010000020.1"/>
</dbReference>
<dbReference type="InterPro" id="IPR040442">
    <property type="entry name" value="Pyrv_kinase-like_dom_sf"/>
</dbReference>
<dbReference type="PANTHER" id="PTHR32308">
    <property type="entry name" value="LYASE BETA SUBUNIT, PUTATIVE (AFU_ORTHOLOGUE AFUA_4G13030)-RELATED"/>
    <property type="match status" value="1"/>
</dbReference>
<gene>
    <name evidence="5" type="ORF">PQQ63_22100</name>
</gene>
<keyword evidence="2" id="KW-0479">Metal-binding</keyword>
<evidence type="ECO:0000313" key="5">
    <source>
        <dbReference type="EMBL" id="MFM0639385.1"/>
    </source>
</evidence>
<comment type="cofactor">
    <cofactor evidence="1">
        <name>Mg(2+)</name>
        <dbReference type="ChEBI" id="CHEBI:18420"/>
    </cofactor>
</comment>
<dbReference type="InterPro" id="IPR015813">
    <property type="entry name" value="Pyrv/PenolPyrv_kinase-like_dom"/>
</dbReference>
<accession>A0ABW9DVJ6</accession>
<feature type="domain" description="HpcH/HpaI aldolase/citrate lyase" evidence="4">
    <location>
        <begin position="18"/>
        <end position="257"/>
    </location>
</feature>
<protein>
    <submittedName>
        <fullName evidence="5">CoA ester lyase</fullName>
    </submittedName>
</protein>
<dbReference type="Proteomes" id="UP001629432">
    <property type="component" value="Unassembled WGS sequence"/>
</dbReference>
<proteinExistence type="predicted"/>
<dbReference type="EMBL" id="JAQQCF010000020">
    <property type="protein sequence ID" value="MFM0639385.1"/>
    <property type="molecule type" value="Genomic_DNA"/>
</dbReference>
<dbReference type="Pfam" id="PF03328">
    <property type="entry name" value="HpcH_HpaI"/>
    <property type="match status" value="1"/>
</dbReference>
<reference evidence="5 6" key="1">
    <citation type="journal article" date="2024" name="Chem. Sci.">
        <title>Discovery of megapolipeptins by genome mining of a Burkholderiales bacteria collection.</title>
        <authorList>
            <person name="Paulo B.S."/>
            <person name="Recchia M.J.J."/>
            <person name="Lee S."/>
            <person name="Fergusson C.H."/>
            <person name="Romanowski S.B."/>
            <person name="Hernandez A."/>
            <person name="Krull N."/>
            <person name="Liu D.Y."/>
            <person name="Cavanagh H."/>
            <person name="Bos A."/>
            <person name="Gray C.A."/>
            <person name="Murphy B.T."/>
            <person name="Linington R.G."/>
            <person name="Eustaquio A.S."/>
        </authorList>
    </citation>
    <scope>NUCLEOTIDE SEQUENCE [LARGE SCALE GENOMIC DNA]</scope>
    <source>
        <strain evidence="5 6">RL17-338-BIC-A</strain>
    </source>
</reference>
<comment type="caution">
    <text evidence="5">The sequence shown here is derived from an EMBL/GenBank/DDBJ whole genome shotgun (WGS) entry which is preliminary data.</text>
</comment>
<sequence>MNRFESDPNLKPRTRTTRTVLAVPGHRMKMLQSAAACPADAVFIDLEDAVPVDKKEEALKTAVQALTELDWGDKTVAVRINSNERGIDEHEVRTLVAEAPRLDSILIPKVESTDVIAQTQRLLAARPESFAPLEIEALIETARGIVNVDNIAGSSDWLTALHFGVGDFSASIGARNVEIGGTHPGYAVTLKDEAGNYAATPLDLWTYPMMRILVAARAFGLRAIDGPCGAFRDPVLTRAWALKAAAMGYDGKQVIHPGQIEATRSAFSPTDDEVRDARRTVEALEAAQAAGLAAISLDGKLVDFANVRMAQRILAMAERG</sequence>
<dbReference type="PIRSF" id="PIRSF015582">
    <property type="entry name" value="Cit_lyase_B"/>
    <property type="match status" value="1"/>
</dbReference>
<organism evidence="5 6">
    <name type="scientific">Paraburkholderia metrosideri</name>
    <dbReference type="NCBI Taxonomy" id="580937"/>
    <lineage>
        <taxon>Bacteria</taxon>
        <taxon>Pseudomonadati</taxon>
        <taxon>Pseudomonadota</taxon>
        <taxon>Betaproteobacteria</taxon>
        <taxon>Burkholderiales</taxon>
        <taxon>Burkholderiaceae</taxon>
        <taxon>Paraburkholderia</taxon>
    </lineage>
</organism>
<keyword evidence="5" id="KW-0456">Lyase</keyword>
<evidence type="ECO:0000256" key="3">
    <source>
        <dbReference type="ARBA" id="ARBA00022842"/>
    </source>
</evidence>
<dbReference type="InterPro" id="IPR005000">
    <property type="entry name" value="Aldolase/citrate-lyase_domain"/>
</dbReference>
<dbReference type="InterPro" id="IPR011206">
    <property type="entry name" value="Citrate_lyase_beta/mcl1/mcl2"/>
</dbReference>
<dbReference type="Gene3D" id="3.20.20.60">
    <property type="entry name" value="Phosphoenolpyruvate-binding domains"/>
    <property type="match status" value="1"/>
</dbReference>
<evidence type="ECO:0000259" key="4">
    <source>
        <dbReference type="Pfam" id="PF03328"/>
    </source>
</evidence>
<dbReference type="GO" id="GO:0016829">
    <property type="term" value="F:lyase activity"/>
    <property type="evidence" value="ECO:0007669"/>
    <property type="project" value="UniProtKB-KW"/>
</dbReference>